<organism evidence="3 4">
    <name type="scientific">Teichococcus oryzae</name>
    <dbReference type="NCBI Taxonomy" id="1608942"/>
    <lineage>
        <taxon>Bacteria</taxon>
        <taxon>Pseudomonadati</taxon>
        <taxon>Pseudomonadota</taxon>
        <taxon>Alphaproteobacteria</taxon>
        <taxon>Acetobacterales</taxon>
        <taxon>Roseomonadaceae</taxon>
        <taxon>Roseomonas</taxon>
    </lineage>
</organism>
<evidence type="ECO:0000256" key="2">
    <source>
        <dbReference type="SAM" id="MobiDB-lite"/>
    </source>
</evidence>
<dbReference type="InterPro" id="IPR042100">
    <property type="entry name" value="Bug_dom1"/>
</dbReference>
<evidence type="ECO:0000313" key="3">
    <source>
        <dbReference type="EMBL" id="KAA2211601.1"/>
    </source>
</evidence>
<dbReference type="EMBL" id="VUKA01000020">
    <property type="protein sequence ID" value="KAA2211601.1"/>
    <property type="molecule type" value="Genomic_DNA"/>
</dbReference>
<comment type="caution">
    <text evidence="3">The sequence shown here is derived from an EMBL/GenBank/DDBJ whole genome shotgun (WGS) entry which is preliminary data.</text>
</comment>
<accession>A0A5B2TAM9</accession>
<dbReference type="AlphaFoldDB" id="A0A5B2TAM9"/>
<dbReference type="InterPro" id="IPR005064">
    <property type="entry name" value="BUG"/>
</dbReference>
<dbReference type="Gene3D" id="3.40.190.150">
    <property type="entry name" value="Bordetella uptake gene, domain 1"/>
    <property type="match status" value="1"/>
</dbReference>
<keyword evidence="4" id="KW-1185">Reference proteome</keyword>
<dbReference type="Gene3D" id="3.40.190.10">
    <property type="entry name" value="Periplasmic binding protein-like II"/>
    <property type="match status" value="1"/>
</dbReference>
<dbReference type="PANTHER" id="PTHR42928">
    <property type="entry name" value="TRICARBOXYLATE-BINDING PROTEIN"/>
    <property type="match status" value="1"/>
</dbReference>
<evidence type="ECO:0000313" key="4">
    <source>
        <dbReference type="Proteomes" id="UP000322110"/>
    </source>
</evidence>
<feature type="compositionally biased region" description="Basic residues" evidence="2">
    <location>
        <begin position="1"/>
        <end position="16"/>
    </location>
</feature>
<protein>
    <submittedName>
        <fullName evidence="3">Tripartite tricarboxylate transporter substrate binding protein</fullName>
    </submittedName>
</protein>
<dbReference type="Pfam" id="PF03401">
    <property type="entry name" value="TctC"/>
    <property type="match status" value="1"/>
</dbReference>
<comment type="similarity">
    <text evidence="1">Belongs to the UPF0065 (bug) family.</text>
</comment>
<feature type="region of interest" description="Disordered" evidence="2">
    <location>
        <begin position="1"/>
        <end position="38"/>
    </location>
</feature>
<proteinExistence type="inferred from homology"/>
<evidence type="ECO:0000256" key="1">
    <source>
        <dbReference type="ARBA" id="ARBA00006987"/>
    </source>
</evidence>
<sequence>MSRKPPTRRSTTRRWSRSSPSPPAGRSTCWSRRRAETRRAARITTKTKEKRGRRIMKITRRLLLATTGLAVAGQAHAQTETGWPSRPITLVVPNPPGGGTDFAARLFQEALGQALGQPVVIENRSGGNGNVGILAAARAAPDGYTLLLQYSGYHGANTALMPDIGWDPNRDLAAVGMATIAPHVIFAGPGIPVSSLAELVGHIRENPGRVTYASAGTGSIQNIAGLQLAQRVGVPMLHVPYRGAAPALQDVVGGRVDIFITTPSSAMSLLQGGQLKALAVASEARLPALPDVPTTAEAGLPGYTVDAWFAVFAPAGTPPPVIEKVNAALRAATRNPKVQEVAAASGVVLRPLTAAEMDALARQDVETLTRVVREAGLRLE</sequence>
<gene>
    <name evidence="3" type="ORF">F0Q34_19265</name>
</gene>
<dbReference type="PANTHER" id="PTHR42928:SF5">
    <property type="entry name" value="BLR1237 PROTEIN"/>
    <property type="match status" value="1"/>
</dbReference>
<name>A0A5B2TAM9_9PROT</name>
<reference evidence="3 4" key="1">
    <citation type="journal article" date="2015" name="Int. J. Syst. Evol. Microbiol.">
        <title>Roseomonas oryzae sp. nov., isolated from paddy rhizosphere soil.</title>
        <authorList>
            <person name="Ramaprasad E.V."/>
            <person name="Sasikala Ch."/>
            <person name="Ramana Ch.V."/>
        </authorList>
    </citation>
    <scope>NUCLEOTIDE SEQUENCE [LARGE SCALE GENOMIC DNA]</scope>
    <source>
        <strain evidence="3 4">KCTC 42542</strain>
    </source>
</reference>
<dbReference type="Proteomes" id="UP000322110">
    <property type="component" value="Unassembled WGS sequence"/>
</dbReference>
<dbReference type="SUPFAM" id="SSF53850">
    <property type="entry name" value="Periplasmic binding protein-like II"/>
    <property type="match status" value="1"/>
</dbReference>
<dbReference type="CDD" id="cd07012">
    <property type="entry name" value="PBP2_Bug_TTT"/>
    <property type="match status" value="1"/>
</dbReference>